<protein>
    <submittedName>
        <fullName evidence="2">Uncharacterized protein</fullName>
    </submittedName>
</protein>
<feature type="compositionally biased region" description="Polar residues" evidence="1">
    <location>
        <begin position="61"/>
        <end position="91"/>
    </location>
</feature>
<sequence length="374" mass="42110">MNPFSLPAKVQKDLHYEETAANERPSKQQRLSSNLTVDGRHDSKVEHVKLEDEEADDKGPSQATARTDGQLNTASGTNNVQQHDGESSQPDHNLRDAAKSNHSSEKQLRQHDGELPGVLPVGPTQYFPWLARLDFRTPQGMVQYASASFGFHEIELFKKSFNKDENLPPITEKYYIVLDSDLLPPLVTKTRAECGFGDDKSVASRSLEERIYLDYVIEMAPGPQEPEKWIHLIRPRYVLPLGHLVVSNSKGDNATWTGYHVVMDITTPNKGLWAVYCKEAIRLGQEYNELCPDGFQHILGRKSVRGQYDLIQLAFRTHWVSDLPDARLSVLIGERMRARKYHVQPFFTVPKLGSLLNVVKTGWAGHEDGPSTSG</sequence>
<name>A0AAW0QY32_9PEZI</name>
<organism evidence="2 3">
    <name type="scientific">Apiospora kogelbergensis</name>
    <dbReference type="NCBI Taxonomy" id="1337665"/>
    <lineage>
        <taxon>Eukaryota</taxon>
        <taxon>Fungi</taxon>
        <taxon>Dikarya</taxon>
        <taxon>Ascomycota</taxon>
        <taxon>Pezizomycotina</taxon>
        <taxon>Sordariomycetes</taxon>
        <taxon>Xylariomycetidae</taxon>
        <taxon>Amphisphaeriales</taxon>
        <taxon>Apiosporaceae</taxon>
        <taxon>Apiospora</taxon>
    </lineage>
</organism>
<proteinExistence type="predicted"/>
<evidence type="ECO:0000313" key="3">
    <source>
        <dbReference type="Proteomes" id="UP001392437"/>
    </source>
</evidence>
<gene>
    <name evidence="2" type="ORF">PG999_007373</name>
</gene>
<comment type="caution">
    <text evidence="2">The sequence shown here is derived from an EMBL/GenBank/DDBJ whole genome shotgun (WGS) entry which is preliminary data.</text>
</comment>
<keyword evidence="3" id="KW-1185">Reference proteome</keyword>
<dbReference type="EMBL" id="JAQQWP010000006">
    <property type="protein sequence ID" value="KAK8115304.1"/>
    <property type="molecule type" value="Genomic_DNA"/>
</dbReference>
<feature type="compositionally biased region" description="Basic and acidic residues" evidence="1">
    <location>
        <begin position="92"/>
        <end position="114"/>
    </location>
</feature>
<reference evidence="2 3" key="1">
    <citation type="submission" date="2023-01" db="EMBL/GenBank/DDBJ databases">
        <title>Analysis of 21 Apiospora genomes using comparative genomics revels a genus with tremendous synthesis potential of carbohydrate active enzymes and secondary metabolites.</title>
        <authorList>
            <person name="Sorensen T."/>
        </authorList>
    </citation>
    <scope>NUCLEOTIDE SEQUENCE [LARGE SCALE GENOMIC DNA]</scope>
    <source>
        <strain evidence="2 3">CBS 117206</strain>
    </source>
</reference>
<dbReference type="Proteomes" id="UP001392437">
    <property type="component" value="Unassembled WGS sequence"/>
</dbReference>
<feature type="region of interest" description="Disordered" evidence="1">
    <location>
        <begin position="1"/>
        <end position="119"/>
    </location>
</feature>
<accession>A0AAW0QY32</accession>
<evidence type="ECO:0000313" key="2">
    <source>
        <dbReference type="EMBL" id="KAK8115304.1"/>
    </source>
</evidence>
<dbReference type="AlphaFoldDB" id="A0AAW0QY32"/>
<evidence type="ECO:0000256" key="1">
    <source>
        <dbReference type="SAM" id="MobiDB-lite"/>
    </source>
</evidence>
<feature type="compositionally biased region" description="Basic and acidic residues" evidence="1">
    <location>
        <begin position="38"/>
        <end position="50"/>
    </location>
</feature>